<dbReference type="SUPFAM" id="SSF53335">
    <property type="entry name" value="S-adenosyl-L-methionine-dependent methyltransferases"/>
    <property type="match status" value="1"/>
</dbReference>
<dbReference type="AlphaFoldDB" id="A0A5K7YW47"/>
<name>A0A5K7YW47_9BACT</name>
<evidence type="ECO:0008006" key="3">
    <source>
        <dbReference type="Google" id="ProtNLM"/>
    </source>
</evidence>
<dbReference type="EMBL" id="AP021875">
    <property type="protein sequence ID" value="BBO73546.1"/>
    <property type="molecule type" value="Genomic_DNA"/>
</dbReference>
<evidence type="ECO:0000313" key="2">
    <source>
        <dbReference type="Proteomes" id="UP000427769"/>
    </source>
</evidence>
<dbReference type="KEGG" id="dwd:DSCW_09630"/>
<gene>
    <name evidence="1" type="ORF">DSCW_09630</name>
</gene>
<keyword evidence="2" id="KW-1185">Reference proteome</keyword>
<reference evidence="1 2" key="1">
    <citation type="submission" date="2019-11" db="EMBL/GenBank/DDBJ databases">
        <title>Comparative genomics of hydrocarbon-degrading Desulfosarcina strains.</title>
        <authorList>
            <person name="Watanabe M."/>
            <person name="Kojima H."/>
            <person name="Fukui M."/>
        </authorList>
    </citation>
    <scope>NUCLEOTIDE SEQUENCE [LARGE SCALE GENOMIC DNA]</scope>
    <source>
        <strain evidence="1 2">PP31</strain>
    </source>
</reference>
<dbReference type="InterPro" id="IPR029063">
    <property type="entry name" value="SAM-dependent_MTases_sf"/>
</dbReference>
<organism evidence="1 2">
    <name type="scientific">Desulfosarcina widdelii</name>
    <dbReference type="NCBI Taxonomy" id="947919"/>
    <lineage>
        <taxon>Bacteria</taxon>
        <taxon>Pseudomonadati</taxon>
        <taxon>Thermodesulfobacteriota</taxon>
        <taxon>Desulfobacteria</taxon>
        <taxon>Desulfobacterales</taxon>
        <taxon>Desulfosarcinaceae</taxon>
        <taxon>Desulfosarcina</taxon>
    </lineage>
</organism>
<accession>A0A5K7YW47</accession>
<evidence type="ECO:0000313" key="1">
    <source>
        <dbReference type="EMBL" id="BBO73546.1"/>
    </source>
</evidence>
<proteinExistence type="predicted"/>
<dbReference type="CDD" id="cd02440">
    <property type="entry name" value="AdoMet_MTases"/>
    <property type="match status" value="1"/>
</dbReference>
<protein>
    <recommendedName>
        <fullName evidence="3">Methyltransferase type 11 domain-containing protein</fullName>
    </recommendedName>
</protein>
<sequence>MNKLFKTSKNIRNLALRFGVSQKFLKLYEYKVNDFFFLKKIKKKDLSRDKYFLYKRALKFGYFSWPKKINKFTHNLDVIDVGCGTGLHAIGYDFFGVKSYTGLDPKIQYDNCNGKNLRKRIYEDFKYSPKDIMKEIDTIHYISGTFEDIDPKNKFDIAVLHNVTEHLLNLEDVLYGISKILKTNGKILFNHHNFFCWNGHHKVPKTIYDIKKNDPIQKNYIDWKHLEIPYDKNSELFKKLNRISIDQLKKLTQKYFLIETWNEIKSTKEYGIERLTPEIIKRHDCYTKKELSIQHIFCIATIK</sequence>
<dbReference type="Proteomes" id="UP000427769">
    <property type="component" value="Chromosome"/>
</dbReference>
<dbReference type="Pfam" id="PF13489">
    <property type="entry name" value="Methyltransf_23"/>
    <property type="match status" value="1"/>
</dbReference>
<dbReference type="Gene3D" id="3.40.50.150">
    <property type="entry name" value="Vaccinia Virus protein VP39"/>
    <property type="match status" value="1"/>
</dbReference>